<evidence type="ECO:0000313" key="2">
    <source>
        <dbReference type="Proteomes" id="UP000186631"/>
    </source>
</evidence>
<proteinExistence type="predicted"/>
<reference evidence="1 2" key="1">
    <citation type="journal article" date="2016" name="Nat. Biotechnol.">
        <title>Measurement of bacterial replication rates in microbial communities.</title>
        <authorList>
            <person name="Brown C.T."/>
            <person name="Olm M.R."/>
            <person name="Thomas B.C."/>
            <person name="Banfield J.F."/>
        </authorList>
    </citation>
    <scope>NUCLEOTIDE SEQUENCE [LARGE SCALE GENOMIC DNA]</scope>
    <source>
        <strain evidence="1">42_262</strain>
    </source>
</reference>
<dbReference type="RefSeq" id="WP_009276720.1">
    <property type="nucleotide sequence ID" value="NZ_JBCHFZ010000006.1"/>
</dbReference>
<accession>A0A1Q6IUU3</accession>
<protein>
    <submittedName>
        <fullName evidence="1">Uncharacterized protein</fullName>
    </submittedName>
</protein>
<sequence length="167" mass="18882">MKRFSVFVFGMFIAIRLLRFGIYKVVLLGVLATLANVGVFHYTILANSDPTSHDFFTKLAILLPDRSVIPDNGRFILDMFNVLLLIPLFALIAFLMKKSHILFIINRIGKYLLEIYLCHQYIFTVISEHFAMPPMAALAVGMCLSFAMAYLIGTTASSIKTFATRYI</sequence>
<organism evidence="1 2">
    <name type="scientific">Phocaeicola vulgatus</name>
    <name type="common">Bacteroides vulgatus</name>
    <dbReference type="NCBI Taxonomy" id="821"/>
    <lineage>
        <taxon>Bacteria</taxon>
        <taxon>Pseudomonadati</taxon>
        <taxon>Bacteroidota</taxon>
        <taxon>Bacteroidia</taxon>
        <taxon>Bacteroidales</taxon>
        <taxon>Bacteroidaceae</taxon>
        <taxon>Phocaeicola</taxon>
    </lineage>
</organism>
<dbReference type="EMBL" id="MNQV01000222">
    <property type="protein sequence ID" value="OKZ44599.1"/>
    <property type="molecule type" value="Genomic_DNA"/>
</dbReference>
<gene>
    <name evidence="1" type="ORF">BHV80_14960</name>
</gene>
<dbReference type="Proteomes" id="UP000186631">
    <property type="component" value="Unassembled WGS sequence"/>
</dbReference>
<dbReference type="AlphaFoldDB" id="A0A1Q6IUU3"/>
<name>A0A1Q6IUU3_PHOVU</name>
<comment type="caution">
    <text evidence="1">The sequence shown here is derived from an EMBL/GenBank/DDBJ whole genome shotgun (WGS) entry which is preliminary data.</text>
</comment>
<evidence type="ECO:0000313" key="1">
    <source>
        <dbReference type="EMBL" id="OKZ44599.1"/>
    </source>
</evidence>